<dbReference type="PANTHER" id="PTHR28620:SF1">
    <property type="entry name" value="CENP-V_GFA DOMAIN-CONTAINING PROTEIN"/>
    <property type="match status" value="1"/>
</dbReference>
<dbReference type="SUPFAM" id="SSF51316">
    <property type="entry name" value="Mss4-like"/>
    <property type="match status" value="2"/>
</dbReference>
<dbReference type="GO" id="GO:0016846">
    <property type="term" value="F:carbon-sulfur lyase activity"/>
    <property type="evidence" value="ECO:0007669"/>
    <property type="project" value="InterPro"/>
</dbReference>
<dbReference type="Proteomes" id="UP000284375">
    <property type="component" value="Unassembled WGS sequence"/>
</dbReference>
<evidence type="ECO:0000259" key="4">
    <source>
        <dbReference type="PROSITE" id="PS51891"/>
    </source>
</evidence>
<evidence type="ECO:0000313" key="6">
    <source>
        <dbReference type="Proteomes" id="UP000284375"/>
    </source>
</evidence>
<keyword evidence="3" id="KW-0862">Zinc</keyword>
<dbReference type="Gene3D" id="2.170.150.70">
    <property type="match status" value="2"/>
</dbReference>
<organism evidence="5 6">
    <name type="scientific">Cytospora chrysosperma</name>
    <name type="common">Cytospora canker fungus</name>
    <name type="synonym">Sphaeria chrysosperma</name>
    <dbReference type="NCBI Taxonomy" id="252740"/>
    <lineage>
        <taxon>Eukaryota</taxon>
        <taxon>Fungi</taxon>
        <taxon>Dikarya</taxon>
        <taxon>Ascomycota</taxon>
        <taxon>Pezizomycotina</taxon>
        <taxon>Sordariomycetes</taxon>
        <taxon>Sordariomycetidae</taxon>
        <taxon>Diaporthales</taxon>
        <taxon>Cytosporaceae</taxon>
        <taxon>Cytospora</taxon>
    </lineage>
</organism>
<comment type="caution">
    <text evidence="5">The sequence shown here is derived from an EMBL/GenBank/DDBJ whole genome shotgun (WGS) entry which is preliminary data.</text>
</comment>
<name>A0A423WPZ0_CYTCH</name>
<dbReference type="InterPro" id="IPR006913">
    <property type="entry name" value="CENP-V/GFA"/>
</dbReference>
<evidence type="ECO:0000256" key="2">
    <source>
        <dbReference type="ARBA" id="ARBA00022723"/>
    </source>
</evidence>
<reference evidence="5 6" key="1">
    <citation type="submission" date="2015-09" db="EMBL/GenBank/DDBJ databases">
        <title>Host preference determinants of Valsa canker pathogens revealed by comparative genomics.</title>
        <authorList>
            <person name="Yin Z."/>
            <person name="Huang L."/>
        </authorList>
    </citation>
    <scope>NUCLEOTIDE SEQUENCE [LARGE SCALE GENOMIC DNA]</scope>
    <source>
        <strain evidence="5 6">YSFL</strain>
    </source>
</reference>
<feature type="domain" description="CENP-V/GFA" evidence="4">
    <location>
        <begin position="9"/>
        <end position="119"/>
    </location>
</feature>
<accession>A0A423WPZ0</accession>
<proteinExistence type="inferred from homology"/>
<dbReference type="OrthoDB" id="2993351at2759"/>
<dbReference type="InterPro" id="IPR052355">
    <property type="entry name" value="CENP-V-like"/>
</dbReference>
<feature type="domain" description="CENP-V/GFA" evidence="4">
    <location>
        <begin position="147"/>
        <end position="285"/>
    </location>
</feature>
<dbReference type="PANTHER" id="PTHR28620">
    <property type="entry name" value="CENTROMERE PROTEIN V"/>
    <property type="match status" value="1"/>
</dbReference>
<evidence type="ECO:0000256" key="3">
    <source>
        <dbReference type="ARBA" id="ARBA00022833"/>
    </source>
</evidence>
<keyword evidence="2" id="KW-0479">Metal-binding</keyword>
<sequence>MSEADLKSYRGSCHCGAFVYEAKLPEIKAFSECNCSICHKLGYAWLFPGQGGLDIVKGCIGDLTTYTFGKGKYIYRFCPDCGTAVLAEIPHRGPEMGIGINARAIQNLDVWSLDIKPFDGKSLQPLYSPPVYKGPEPNVEIENGQTYHGSCHCGAVTLAVKLKKPLEAYDISNDEERIVECNCSICARGGYVWVYPPREASVIEGREHLSYRVFNNNILRKPFCKYCGVHVSNELNPLTDEEVEGLSDEAKAWRGRISSVRPINLRALNDFDCKVLKTRHVDGWNEIKPAYVNP</sequence>
<protein>
    <recommendedName>
        <fullName evidence="4">CENP-V/GFA domain-containing protein</fullName>
    </recommendedName>
</protein>
<dbReference type="EMBL" id="LJZO01000001">
    <property type="protein sequence ID" value="ROW05483.1"/>
    <property type="molecule type" value="Genomic_DNA"/>
</dbReference>
<dbReference type="Pfam" id="PF04828">
    <property type="entry name" value="GFA"/>
    <property type="match status" value="2"/>
</dbReference>
<keyword evidence="6" id="KW-1185">Reference proteome</keyword>
<gene>
    <name evidence="5" type="ORF">VSDG_00032</name>
</gene>
<dbReference type="GO" id="GO:0046872">
    <property type="term" value="F:metal ion binding"/>
    <property type="evidence" value="ECO:0007669"/>
    <property type="project" value="UniProtKB-KW"/>
</dbReference>
<dbReference type="PROSITE" id="PS51891">
    <property type="entry name" value="CENP_V_GFA"/>
    <property type="match status" value="2"/>
</dbReference>
<comment type="similarity">
    <text evidence="1">Belongs to the Gfa family.</text>
</comment>
<evidence type="ECO:0000313" key="5">
    <source>
        <dbReference type="EMBL" id="ROW05483.1"/>
    </source>
</evidence>
<evidence type="ECO:0000256" key="1">
    <source>
        <dbReference type="ARBA" id="ARBA00005495"/>
    </source>
</evidence>
<dbReference type="InterPro" id="IPR011057">
    <property type="entry name" value="Mss4-like_sf"/>
</dbReference>
<dbReference type="AlphaFoldDB" id="A0A423WPZ0"/>